<keyword evidence="1" id="KW-0479">Metal-binding</keyword>
<organism evidence="2 3">
    <name type="scientific">Nocardioides gansuensis</name>
    <dbReference type="NCBI Taxonomy" id="2138300"/>
    <lineage>
        <taxon>Bacteria</taxon>
        <taxon>Bacillati</taxon>
        <taxon>Actinomycetota</taxon>
        <taxon>Actinomycetes</taxon>
        <taxon>Propionibacteriales</taxon>
        <taxon>Nocardioidaceae</taxon>
        <taxon>Nocardioides</taxon>
    </lineage>
</organism>
<dbReference type="Gene3D" id="1.10.4080.10">
    <property type="entry name" value="ADP-ribosylation/Crystallin J1"/>
    <property type="match status" value="1"/>
</dbReference>
<feature type="binding site" evidence="1">
    <location>
        <position position="399"/>
    </location>
    <ligand>
        <name>Mg(2+)</name>
        <dbReference type="ChEBI" id="CHEBI:18420"/>
        <label>1</label>
    </ligand>
</feature>
<evidence type="ECO:0000313" key="3">
    <source>
        <dbReference type="Proteomes" id="UP000246018"/>
    </source>
</evidence>
<accession>A0A2T8FE60</accession>
<protein>
    <recommendedName>
        <fullName evidence="4">ADP-ribosylglycohydrolase family protein</fullName>
    </recommendedName>
</protein>
<evidence type="ECO:0000256" key="1">
    <source>
        <dbReference type="PIRSR" id="PIRSR605502-1"/>
    </source>
</evidence>
<dbReference type="AlphaFoldDB" id="A0A2T8FE60"/>
<keyword evidence="3" id="KW-1185">Reference proteome</keyword>
<reference evidence="2 3" key="1">
    <citation type="submission" date="2018-04" db="EMBL/GenBank/DDBJ databases">
        <title>Genome of Nocardioides gansuensis WSJ-1.</title>
        <authorList>
            <person name="Wu S."/>
            <person name="Wang G."/>
        </authorList>
    </citation>
    <scope>NUCLEOTIDE SEQUENCE [LARGE SCALE GENOMIC DNA]</scope>
    <source>
        <strain evidence="2 3">WSJ-1</strain>
    </source>
</reference>
<comment type="cofactor">
    <cofactor evidence="1">
        <name>Mg(2+)</name>
        <dbReference type="ChEBI" id="CHEBI:18420"/>
    </cofactor>
    <text evidence="1">Binds 2 magnesium ions per subunit.</text>
</comment>
<dbReference type="EMBL" id="QDGZ01000002">
    <property type="protein sequence ID" value="PVG84001.1"/>
    <property type="molecule type" value="Genomic_DNA"/>
</dbReference>
<sequence length="457" mass="48394">MSRLTWVQPPDLLAHELVASADDGKPVQDVRDRWTRAGGRAEAPRAGLGQPGDPTLRALAVELLDELDARPVPPEVADREPDDLAAIEASLPGPPEVVTVDAALDPALPDRLLGAWTGRAVGCLLGKPVEKIPREGIREILQSQGRWPLRDWFTAEGLAPEIADRWPWNRRSAPTSLAENIAGVPEDDDLNFPMLALGLVEQKGRGFATDDVADAWLAGLPGGRVFTAERVAYRNLLLGEDPPRTATRHNPFREWIGAQIRADLYGWVHPGDPAAAARAAWTDARLSHVRNGVYGAMLVAAACARAVTGGTVHDALQAGLSVVPPRSRYAEAVRLGVELGRSGLAIEEALDELYAEHGHRHWVHVLNNAALAAYALTVGDGDLERSICTAVTGGWDTDSVGATVGSVCGAVAGAAALPSRWVAPLGNRVASSLPGFDGIGLDALADRTLALARGGAR</sequence>
<evidence type="ECO:0008006" key="4">
    <source>
        <dbReference type="Google" id="ProtNLM"/>
    </source>
</evidence>
<keyword evidence="1" id="KW-0460">Magnesium</keyword>
<dbReference type="OrthoDB" id="9814159at2"/>
<dbReference type="RefSeq" id="WP_116571475.1">
    <property type="nucleotide sequence ID" value="NZ_QDGZ01000002.1"/>
</dbReference>
<gene>
    <name evidence="2" type="ORF">DDE18_06920</name>
</gene>
<evidence type="ECO:0000313" key="2">
    <source>
        <dbReference type="EMBL" id="PVG84001.1"/>
    </source>
</evidence>
<name>A0A2T8FE60_9ACTN</name>
<dbReference type="Proteomes" id="UP000246018">
    <property type="component" value="Unassembled WGS sequence"/>
</dbReference>
<dbReference type="Pfam" id="PF03747">
    <property type="entry name" value="ADP_ribosyl_GH"/>
    <property type="match status" value="1"/>
</dbReference>
<comment type="caution">
    <text evidence="2">The sequence shown here is derived from an EMBL/GenBank/DDBJ whole genome shotgun (WGS) entry which is preliminary data.</text>
</comment>
<proteinExistence type="predicted"/>
<dbReference type="InterPro" id="IPR036705">
    <property type="entry name" value="Ribosyl_crysJ1_sf"/>
</dbReference>
<dbReference type="InterPro" id="IPR005502">
    <property type="entry name" value="Ribosyl_crysJ1"/>
</dbReference>
<feature type="binding site" evidence="1">
    <location>
        <position position="398"/>
    </location>
    <ligand>
        <name>Mg(2+)</name>
        <dbReference type="ChEBI" id="CHEBI:18420"/>
        <label>1</label>
    </ligand>
</feature>
<dbReference type="GO" id="GO:0046872">
    <property type="term" value="F:metal ion binding"/>
    <property type="evidence" value="ECO:0007669"/>
    <property type="project" value="UniProtKB-KW"/>
</dbReference>
<dbReference type="SUPFAM" id="SSF101478">
    <property type="entry name" value="ADP-ribosylglycohydrolase"/>
    <property type="match status" value="1"/>
</dbReference>
<feature type="binding site" evidence="1">
    <location>
        <position position="396"/>
    </location>
    <ligand>
        <name>Mg(2+)</name>
        <dbReference type="ChEBI" id="CHEBI:18420"/>
        <label>1</label>
    </ligand>
</feature>